<reference evidence="3 4" key="1">
    <citation type="journal article" date="2014" name="Int. J. Syst. Evol. Microbiol.">
        <title>Solimonas terrae sp. nov., isolated from soil.</title>
        <authorList>
            <person name="Kim S.J."/>
            <person name="Moon J.Y."/>
            <person name="Weon H.Y."/>
            <person name="Ahn J.H."/>
            <person name="Chen W.M."/>
            <person name="Kwon S.W."/>
        </authorList>
    </citation>
    <scope>NUCLEOTIDE SEQUENCE [LARGE SCALE GENOMIC DNA]</scope>
    <source>
        <strain evidence="3 4">KIS83-12</strain>
    </source>
</reference>
<evidence type="ECO:0000313" key="3">
    <source>
        <dbReference type="EMBL" id="NGY03285.1"/>
    </source>
</evidence>
<organism evidence="3 4">
    <name type="scientific">Solimonas terrae</name>
    <dbReference type="NCBI Taxonomy" id="1396819"/>
    <lineage>
        <taxon>Bacteria</taxon>
        <taxon>Pseudomonadati</taxon>
        <taxon>Pseudomonadota</taxon>
        <taxon>Gammaproteobacteria</taxon>
        <taxon>Nevskiales</taxon>
        <taxon>Nevskiaceae</taxon>
        <taxon>Solimonas</taxon>
    </lineage>
</organism>
<evidence type="ECO:0000259" key="2">
    <source>
        <dbReference type="Pfam" id="PF00930"/>
    </source>
</evidence>
<dbReference type="Pfam" id="PF00930">
    <property type="entry name" value="DPPIV_N"/>
    <property type="match status" value="1"/>
</dbReference>
<dbReference type="InterPro" id="IPR029058">
    <property type="entry name" value="AB_hydrolase_fold"/>
</dbReference>
<dbReference type="InterPro" id="IPR050278">
    <property type="entry name" value="Serine_Prot_S9B/DPPIV"/>
</dbReference>
<dbReference type="InterPro" id="IPR002469">
    <property type="entry name" value="Peptidase_S9B_N"/>
</dbReference>
<dbReference type="InterPro" id="IPR001375">
    <property type="entry name" value="Peptidase_S9_cat"/>
</dbReference>
<dbReference type="SUPFAM" id="SSF82171">
    <property type="entry name" value="DPP6 N-terminal domain-like"/>
    <property type="match status" value="1"/>
</dbReference>
<dbReference type="SUPFAM" id="SSF53474">
    <property type="entry name" value="alpha/beta-Hydrolases"/>
    <property type="match status" value="1"/>
</dbReference>
<comment type="caution">
    <text evidence="3">The sequence shown here is derived from an EMBL/GenBank/DDBJ whole genome shotgun (WGS) entry which is preliminary data.</text>
</comment>
<dbReference type="Pfam" id="PF00326">
    <property type="entry name" value="Peptidase_S9"/>
    <property type="match status" value="1"/>
</dbReference>
<feature type="domain" description="Peptidase S9 prolyl oligopeptidase catalytic" evidence="1">
    <location>
        <begin position="544"/>
        <end position="734"/>
    </location>
</feature>
<dbReference type="Proteomes" id="UP000472676">
    <property type="component" value="Unassembled WGS sequence"/>
</dbReference>
<dbReference type="RefSeq" id="WP_166250707.1">
    <property type="nucleotide sequence ID" value="NZ_JAAMOW010000001.1"/>
</dbReference>
<proteinExistence type="predicted"/>
<evidence type="ECO:0000313" key="4">
    <source>
        <dbReference type="Proteomes" id="UP000472676"/>
    </source>
</evidence>
<name>A0A6M2BMB1_9GAMM</name>
<sequence length="735" mass="81247">MSAAVLEAYRDLPKLVRDANLIPAWSSDGKTLGFVAGAPDARQAWRVDLTSGDKTPLLDVQRVRDALKAATGVTPPGAGLPFEAFGFVGPDMIAFAIGADRFMLDLNRFLVIRPPAPNMIDTMFGQSAEARMTPRTFKRSLPMVGQVDAYEVMSPDGRNLLSIQDYNVSLRSAYDGRTQALTTDGTREVEWTIDWAFPGMPPVTNWSPQGTHVAAYMVDNRGVPEVLSMHNLGNFEHSSRYYFPKAGGVLESHRLFVLDVMGNPPVEIQLGDTRDHYPVFVGWLPDGSELVVLQMSRDCRRIDVFAASAITGAVRKLFSEEGKTFVRIHHDIYFNRKLGCSLTPDGRHLLWQSERDGWNHLYQYDLDGRLEAQLTSGDWPVTAVERVIGGHVYFSAHCDRKRPYDLHLCRVALGGGTVEQLTEGEGVHRVSFAPNGETFLDTYSSVSAPPVTALRRVDGSVLNAELLRADITPLVDVGYTASEEFCVKAADGETELWGVMYKPHDFDAGKRYPVIEWIYGGPQITIAEHGFPALPGRANIGMRLAQLGCIAIMLDARGTPERNKAFHDTAAEDFQGTVTADHAAALRQLAERHAYIDLDRVGVTGGSWGAYFGFRCLIDQPEVYKAATVFAPGFDPLSCVLYECYLGFPQTNPDGYRKADIFAMAPRLDRPLMIAGGTADHATWPDAIKMTEALIRAGKDHEFVVLPDQVHGFGSVHQDYLDNKQAAFFRRHLGF</sequence>
<dbReference type="GO" id="GO:0008236">
    <property type="term" value="F:serine-type peptidase activity"/>
    <property type="evidence" value="ECO:0007669"/>
    <property type="project" value="InterPro"/>
</dbReference>
<dbReference type="AlphaFoldDB" id="A0A6M2BMB1"/>
<protein>
    <submittedName>
        <fullName evidence="3">Prolyl oligopeptidase family serine peptidase</fullName>
    </submittedName>
</protein>
<dbReference type="PANTHER" id="PTHR11731:SF193">
    <property type="entry name" value="DIPEPTIDYL PEPTIDASE 9"/>
    <property type="match status" value="1"/>
</dbReference>
<evidence type="ECO:0000259" key="1">
    <source>
        <dbReference type="Pfam" id="PF00326"/>
    </source>
</evidence>
<feature type="domain" description="Dipeptidylpeptidase IV N-terminal" evidence="2">
    <location>
        <begin position="148"/>
        <end position="450"/>
    </location>
</feature>
<keyword evidence="4" id="KW-1185">Reference proteome</keyword>
<dbReference type="EMBL" id="JAAMOW010000001">
    <property type="protein sequence ID" value="NGY03285.1"/>
    <property type="molecule type" value="Genomic_DNA"/>
</dbReference>
<dbReference type="PANTHER" id="PTHR11731">
    <property type="entry name" value="PROTEASE FAMILY S9B,C DIPEPTIDYL-PEPTIDASE IV-RELATED"/>
    <property type="match status" value="1"/>
</dbReference>
<dbReference type="GO" id="GO:0008239">
    <property type="term" value="F:dipeptidyl-peptidase activity"/>
    <property type="evidence" value="ECO:0007669"/>
    <property type="project" value="TreeGrafter"/>
</dbReference>
<gene>
    <name evidence="3" type="ORF">G7Y85_00760</name>
</gene>
<dbReference type="GO" id="GO:0006508">
    <property type="term" value="P:proteolysis"/>
    <property type="evidence" value="ECO:0007669"/>
    <property type="project" value="InterPro"/>
</dbReference>
<dbReference type="Gene3D" id="2.140.10.30">
    <property type="entry name" value="Dipeptidylpeptidase IV, N-terminal domain"/>
    <property type="match status" value="1"/>
</dbReference>
<accession>A0A6M2BMB1</accession>
<dbReference type="Gene3D" id="3.40.50.1820">
    <property type="entry name" value="alpha/beta hydrolase"/>
    <property type="match status" value="1"/>
</dbReference>